<keyword evidence="4 10" id="KW-0812">Transmembrane</keyword>
<dbReference type="InterPro" id="IPR039426">
    <property type="entry name" value="TonB-dep_rcpt-like"/>
</dbReference>
<dbReference type="PROSITE" id="PS52016">
    <property type="entry name" value="TONB_DEPENDENT_REC_3"/>
    <property type="match status" value="1"/>
</dbReference>
<dbReference type="InterPro" id="IPR036942">
    <property type="entry name" value="Beta-barrel_TonB_sf"/>
</dbReference>
<keyword evidence="9 10" id="KW-0998">Cell outer membrane</keyword>
<evidence type="ECO:0000256" key="10">
    <source>
        <dbReference type="PROSITE-ProRule" id="PRU01360"/>
    </source>
</evidence>
<evidence type="ECO:0000313" key="15">
    <source>
        <dbReference type="EMBL" id="GAA4449421.1"/>
    </source>
</evidence>
<dbReference type="EMBL" id="BAABEZ010000002">
    <property type="protein sequence ID" value="GAA4449421.1"/>
    <property type="molecule type" value="Genomic_DNA"/>
</dbReference>
<protein>
    <submittedName>
        <fullName evidence="15">TonB-dependent receptor</fullName>
    </submittedName>
</protein>
<evidence type="ECO:0000256" key="5">
    <source>
        <dbReference type="ARBA" id="ARBA00022729"/>
    </source>
</evidence>
<comment type="similarity">
    <text evidence="10 11">Belongs to the TonB-dependent receptor family.</text>
</comment>
<evidence type="ECO:0000259" key="14">
    <source>
        <dbReference type="Pfam" id="PF07715"/>
    </source>
</evidence>
<dbReference type="SUPFAM" id="SSF56935">
    <property type="entry name" value="Porins"/>
    <property type="match status" value="1"/>
</dbReference>
<evidence type="ECO:0000256" key="2">
    <source>
        <dbReference type="ARBA" id="ARBA00022448"/>
    </source>
</evidence>
<feature type="domain" description="TonB-dependent receptor plug" evidence="14">
    <location>
        <begin position="38"/>
        <end position="145"/>
    </location>
</feature>
<gene>
    <name evidence="15" type="ORF">GCM10023092_03550</name>
</gene>
<dbReference type="RefSeq" id="WP_344822073.1">
    <property type="nucleotide sequence ID" value="NZ_BAABEZ010000002.1"/>
</dbReference>
<evidence type="ECO:0000256" key="7">
    <source>
        <dbReference type="ARBA" id="ARBA00023136"/>
    </source>
</evidence>
<evidence type="ECO:0000256" key="6">
    <source>
        <dbReference type="ARBA" id="ARBA00023077"/>
    </source>
</evidence>
<keyword evidence="6 11" id="KW-0798">TonB box</keyword>
<feature type="domain" description="TonB-dependent receptor-like beta-barrel" evidence="13">
    <location>
        <begin position="171"/>
        <end position="608"/>
    </location>
</feature>
<evidence type="ECO:0000313" key="16">
    <source>
        <dbReference type="Proteomes" id="UP001501410"/>
    </source>
</evidence>
<sequence>MKKLLLPICALSPFLVKAQAGVDLNPVSVTTSRVAQKVNETGRNISVIDGAMFRQLPVQSLDELLKYVPGVEVQARGPMGAQSDIVLRGGTYQQVLILLDGVKINDPITGHFNSYIPVAPSEILRIEVLRGPAAAVYGAEAVGGVIHVITKTFAAQDTASGLHGVVKASGGEYNFWNTDAGVQYAKGRVKAALGVLSNNTTGQLLRGDNRGYIHNNTVSGSVSADMANNWKMALRGSYDNRDFAAQNFYTTFASDTATEKVSTAWAQAQLKQHKNRHSHEIDAVFKNASDNYLYNSVSTANENKSKYAMAQYLYTLSLSHGFDIAGGAQSSLRVIRSNDRGNHQTGQIAGFGTLLYHYEHLNLSGSLRADYDGNYGFALIPQLNASYNAGIITFRGTAGRATRSADFTERYNNYNKTLVKSGSIGNPDLTAEQSWSYEAGATLNVAQYLKLSGTAFYRSQDNVIDWVTTPYADMPRQTNLDPSGTYALAKNLKQVKTKGMEFEATFQKQLSKNQSIYVNAGITLMRSTSNDPVPSFYIIAHAKTLIQSTVMYQFGRLSLSGNMIYKERNPQMAKGINAEITSSYAVFNARVGLRILSQLSVYASCNNIGNIRYSDLLGSTMPTRWFMGGASYNF</sequence>
<evidence type="ECO:0000256" key="4">
    <source>
        <dbReference type="ARBA" id="ARBA00022692"/>
    </source>
</evidence>
<dbReference type="Proteomes" id="UP001501410">
    <property type="component" value="Unassembled WGS sequence"/>
</dbReference>
<organism evidence="15 16">
    <name type="scientific">Rurimicrobium arvi</name>
    <dbReference type="NCBI Taxonomy" id="2049916"/>
    <lineage>
        <taxon>Bacteria</taxon>
        <taxon>Pseudomonadati</taxon>
        <taxon>Bacteroidota</taxon>
        <taxon>Chitinophagia</taxon>
        <taxon>Chitinophagales</taxon>
        <taxon>Chitinophagaceae</taxon>
        <taxon>Rurimicrobium</taxon>
    </lineage>
</organism>
<evidence type="ECO:0000256" key="11">
    <source>
        <dbReference type="RuleBase" id="RU003357"/>
    </source>
</evidence>
<dbReference type="PANTHER" id="PTHR30069">
    <property type="entry name" value="TONB-DEPENDENT OUTER MEMBRANE RECEPTOR"/>
    <property type="match status" value="1"/>
</dbReference>
<name>A0ABP8MEN2_9BACT</name>
<keyword evidence="2 10" id="KW-0813">Transport</keyword>
<keyword evidence="16" id="KW-1185">Reference proteome</keyword>
<dbReference type="InterPro" id="IPR037066">
    <property type="entry name" value="Plug_dom_sf"/>
</dbReference>
<dbReference type="Pfam" id="PF07715">
    <property type="entry name" value="Plug"/>
    <property type="match status" value="1"/>
</dbReference>
<reference evidence="16" key="1">
    <citation type="journal article" date="2019" name="Int. J. Syst. Evol. Microbiol.">
        <title>The Global Catalogue of Microorganisms (GCM) 10K type strain sequencing project: providing services to taxonomists for standard genome sequencing and annotation.</title>
        <authorList>
            <consortium name="The Broad Institute Genomics Platform"/>
            <consortium name="The Broad Institute Genome Sequencing Center for Infectious Disease"/>
            <person name="Wu L."/>
            <person name="Ma J."/>
        </authorList>
    </citation>
    <scope>NUCLEOTIDE SEQUENCE [LARGE SCALE GENOMIC DNA]</scope>
    <source>
        <strain evidence="16">JCM 31921</strain>
    </source>
</reference>
<dbReference type="Gene3D" id="2.170.130.10">
    <property type="entry name" value="TonB-dependent receptor, plug domain"/>
    <property type="match status" value="1"/>
</dbReference>
<evidence type="ECO:0000256" key="3">
    <source>
        <dbReference type="ARBA" id="ARBA00022452"/>
    </source>
</evidence>
<feature type="signal peptide" evidence="12">
    <location>
        <begin position="1"/>
        <end position="18"/>
    </location>
</feature>
<evidence type="ECO:0000256" key="12">
    <source>
        <dbReference type="SAM" id="SignalP"/>
    </source>
</evidence>
<feature type="chain" id="PRO_5045982323" evidence="12">
    <location>
        <begin position="19"/>
        <end position="634"/>
    </location>
</feature>
<evidence type="ECO:0000256" key="8">
    <source>
        <dbReference type="ARBA" id="ARBA00023170"/>
    </source>
</evidence>
<keyword evidence="8 15" id="KW-0675">Receptor</keyword>
<comment type="subcellular location">
    <subcellularLocation>
        <location evidence="1 10">Cell outer membrane</location>
        <topology evidence="1 10">Multi-pass membrane protein</topology>
    </subcellularLocation>
</comment>
<dbReference type="Pfam" id="PF00593">
    <property type="entry name" value="TonB_dep_Rec_b-barrel"/>
    <property type="match status" value="1"/>
</dbReference>
<keyword evidence="5 12" id="KW-0732">Signal</keyword>
<dbReference type="PANTHER" id="PTHR30069:SF29">
    <property type="entry name" value="HEMOGLOBIN AND HEMOGLOBIN-HAPTOGLOBIN-BINDING PROTEIN 1-RELATED"/>
    <property type="match status" value="1"/>
</dbReference>
<evidence type="ECO:0000256" key="9">
    <source>
        <dbReference type="ARBA" id="ARBA00023237"/>
    </source>
</evidence>
<keyword evidence="7 10" id="KW-0472">Membrane</keyword>
<comment type="caution">
    <text evidence="15">The sequence shown here is derived from an EMBL/GenBank/DDBJ whole genome shotgun (WGS) entry which is preliminary data.</text>
</comment>
<dbReference type="Gene3D" id="2.40.170.20">
    <property type="entry name" value="TonB-dependent receptor, beta-barrel domain"/>
    <property type="match status" value="1"/>
</dbReference>
<evidence type="ECO:0000259" key="13">
    <source>
        <dbReference type="Pfam" id="PF00593"/>
    </source>
</evidence>
<proteinExistence type="inferred from homology"/>
<dbReference type="InterPro" id="IPR000531">
    <property type="entry name" value="Beta-barrel_TonB"/>
</dbReference>
<evidence type="ECO:0000256" key="1">
    <source>
        <dbReference type="ARBA" id="ARBA00004571"/>
    </source>
</evidence>
<keyword evidence="3 10" id="KW-1134">Transmembrane beta strand</keyword>
<accession>A0ABP8MEN2</accession>
<dbReference type="InterPro" id="IPR012910">
    <property type="entry name" value="Plug_dom"/>
</dbReference>